<gene>
    <name evidence="3" type="ORF">TNCT_594411</name>
</gene>
<keyword evidence="2" id="KW-0812">Transmembrane</keyword>
<keyword evidence="2" id="KW-0472">Membrane</keyword>
<evidence type="ECO:0000256" key="2">
    <source>
        <dbReference type="SAM" id="Phobius"/>
    </source>
</evidence>
<evidence type="ECO:0000313" key="3">
    <source>
        <dbReference type="EMBL" id="GFR27143.1"/>
    </source>
</evidence>
<name>A0A8X6JIX9_TRICU</name>
<dbReference type="Proteomes" id="UP000887116">
    <property type="component" value="Unassembled WGS sequence"/>
</dbReference>
<proteinExistence type="predicted"/>
<dbReference type="AlphaFoldDB" id="A0A8X6JIX9"/>
<keyword evidence="4" id="KW-1185">Reference proteome</keyword>
<protein>
    <submittedName>
        <fullName evidence="3">Uncharacterized protein</fullName>
    </submittedName>
</protein>
<comment type="caution">
    <text evidence="3">The sequence shown here is derived from an EMBL/GenBank/DDBJ whole genome shotgun (WGS) entry which is preliminary data.</text>
</comment>
<reference evidence="3" key="1">
    <citation type="submission" date="2020-07" db="EMBL/GenBank/DDBJ databases">
        <title>Multicomponent nature underlies the extraordinary mechanical properties of spider dragline silk.</title>
        <authorList>
            <person name="Kono N."/>
            <person name="Nakamura H."/>
            <person name="Mori M."/>
            <person name="Yoshida Y."/>
            <person name="Ohtoshi R."/>
            <person name="Malay A.D."/>
            <person name="Moran D.A.P."/>
            <person name="Tomita M."/>
            <person name="Numata K."/>
            <person name="Arakawa K."/>
        </authorList>
    </citation>
    <scope>NUCLEOTIDE SEQUENCE</scope>
</reference>
<dbReference type="EMBL" id="BMAO01008875">
    <property type="protein sequence ID" value="GFR27143.1"/>
    <property type="molecule type" value="Genomic_DNA"/>
</dbReference>
<feature type="region of interest" description="Disordered" evidence="1">
    <location>
        <begin position="1"/>
        <end position="29"/>
    </location>
</feature>
<accession>A0A8X6JIX9</accession>
<keyword evidence="2" id="KW-1133">Transmembrane helix</keyword>
<evidence type="ECO:0000256" key="1">
    <source>
        <dbReference type="SAM" id="MobiDB-lite"/>
    </source>
</evidence>
<sequence>MRREKDKAPAYPWRDAATFRDKKDKKKRENRKKFRFKMLAHPYSPSSFPSHLSGDEKGQGCSGRRAKRSSDRIEFVYLFMIILFWGSLYSPLRAQWFVCFPNVFVM</sequence>
<evidence type="ECO:0000313" key="4">
    <source>
        <dbReference type="Proteomes" id="UP000887116"/>
    </source>
</evidence>
<organism evidence="3 4">
    <name type="scientific">Trichonephila clavata</name>
    <name type="common">Joro spider</name>
    <name type="synonym">Nephila clavata</name>
    <dbReference type="NCBI Taxonomy" id="2740835"/>
    <lineage>
        <taxon>Eukaryota</taxon>
        <taxon>Metazoa</taxon>
        <taxon>Ecdysozoa</taxon>
        <taxon>Arthropoda</taxon>
        <taxon>Chelicerata</taxon>
        <taxon>Arachnida</taxon>
        <taxon>Araneae</taxon>
        <taxon>Araneomorphae</taxon>
        <taxon>Entelegynae</taxon>
        <taxon>Araneoidea</taxon>
        <taxon>Nephilidae</taxon>
        <taxon>Trichonephila</taxon>
    </lineage>
</organism>
<feature type="region of interest" description="Disordered" evidence="1">
    <location>
        <begin position="41"/>
        <end position="68"/>
    </location>
</feature>
<feature type="transmembrane region" description="Helical" evidence="2">
    <location>
        <begin position="75"/>
        <end position="92"/>
    </location>
</feature>